<evidence type="ECO:0000256" key="3">
    <source>
        <dbReference type="SAM" id="SignalP"/>
    </source>
</evidence>
<evidence type="ECO:0008006" key="6">
    <source>
        <dbReference type="Google" id="ProtNLM"/>
    </source>
</evidence>
<dbReference type="RefSeq" id="XP_067916608.1">
    <property type="nucleotide sequence ID" value="XM_068071416.1"/>
</dbReference>
<feature type="compositionally biased region" description="Polar residues" evidence="1">
    <location>
        <begin position="364"/>
        <end position="373"/>
    </location>
</feature>
<feature type="compositionally biased region" description="Low complexity" evidence="1">
    <location>
        <begin position="199"/>
        <end position="213"/>
    </location>
</feature>
<feature type="compositionally biased region" description="Polar residues" evidence="1">
    <location>
        <begin position="323"/>
        <end position="332"/>
    </location>
</feature>
<feature type="transmembrane region" description="Helical" evidence="2">
    <location>
        <begin position="105"/>
        <end position="125"/>
    </location>
</feature>
<keyword evidence="2" id="KW-1133">Transmembrane helix</keyword>
<feature type="compositionally biased region" description="Polar residues" evidence="1">
    <location>
        <begin position="222"/>
        <end position="252"/>
    </location>
</feature>
<keyword evidence="5" id="KW-1185">Reference proteome</keyword>
<keyword evidence="2" id="KW-0812">Transmembrane</keyword>
<accession>A0A2C6KEP3</accession>
<protein>
    <recommendedName>
        <fullName evidence="6">Transmembrane protein</fullName>
    </recommendedName>
</protein>
<evidence type="ECO:0000313" key="5">
    <source>
        <dbReference type="Proteomes" id="UP000221165"/>
    </source>
</evidence>
<feature type="compositionally biased region" description="Polar residues" evidence="1">
    <location>
        <begin position="169"/>
        <end position="182"/>
    </location>
</feature>
<evidence type="ECO:0000256" key="1">
    <source>
        <dbReference type="SAM" id="MobiDB-lite"/>
    </source>
</evidence>
<proteinExistence type="predicted"/>
<feature type="compositionally biased region" description="Low complexity" evidence="1">
    <location>
        <begin position="133"/>
        <end position="143"/>
    </location>
</feature>
<feature type="chain" id="PRO_5012383590" description="Transmembrane protein" evidence="3">
    <location>
        <begin position="32"/>
        <end position="373"/>
    </location>
</feature>
<evidence type="ECO:0000256" key="2">
    <source>
        <dbReference type="SAM" id="Phobius"/>
    </source>
</evidence>
<feature type="compositionally biased region" description="Low complexity" evidence="1">
    <location>
        <begin position="253"/>
        <end position="274"/>
    </location>
</feature>
<reference evidence="4 5" key="1">
    <citation type="journal article" date="2017" name="Int. J. Parasitol.">
        <title>The genome of the protozoan parasite Cystoisospora suis and a reverse vaccinology approach to identify vaccine candidates.</title>
        <authorList>
            <person name="Palmieri N."/>
            <person name="Shrestha A."/>
            <person name="Ruttkowski B."/>
            <person name="Beck T."/>
            <person name="Vogl C."/>
            <person name="Tomley F."/>
            <person name="Blake D.P."/>
            <person name="Joachim A."/>
        </authorList>
    </citation>
    <scope>NUCLEOTIDE SEQUENCE [LARGE SCALE GENOMIC DNA]</scope>
    <source>
        <strain evidence="4 5">Wien I</strain>
    </source>
</reference>
<keyword evidence="2" id="KW-0472">Membrane</keyword>
<dbReference type="VEuPathDB" id="ToxoDB:CSUI_011316"/>
<dbReference type="GeneID" id="94434627"/>
<feature type="region of interest" description="Disordered" evidence="1">
    <location>
        <begin position="133"/>
        <end position="277"/>
    </location>
</feature>
<sequence>MKADPANFALPTTAGLFLVLSLGSTQPCALAASALTGPYTKHNKGGMDGGGRVIKSLTEEQEAQWHGGNRRSQKSSLQVHNGAAANAFNKEAVAMKLAEMARMGVAFLVPLMSLAVVVGVTYILLKAEYSEVQEQQKSQSEPSTDGISPPPRAGSSVPLLNGTAPGSAYASSLSSNETSAKQPNPRMFLTSTATPTGKASSVSSNSTLTSALAEPGPAPANGSLSSNRVPAPQGHSTLLTPTATPIGNASSVTNWTLTSAPTTPTATPTKWLPPSSNNTGGTISWSFVTTTAPGAANASLLSAGVGDAFDSAANETRPPASVEQISTTTTGQVVLPTPVQKATARARDNSTTTAVPAEVADNGGASNASQSDE</sequence>
<organism evidence="4 5">
    <name type="scientific">Cystoisospora suis</name>
    <dbReference type="NCBI Taxonomy" id="483139"/>
    <lineage>
        <taxon>Eukaryota</taxon>
        <taxon>Sar</taxon>
        <taxon>Alveolata</taxon>
        <taxon>Apicomplexa</taxon>
        <taxon>Conoidasida</taxon>
        <taxon>Coccidia</taxon>
        <taxon>Eucoccidiorida</taxon>
        <taxon>Eimeriorina</taxon>
        <taxon>Sarcocystidae</taxon>
        <taxon>Cystoisospora</taxon>
    </lineage>
</organism>
<feature type="signal peptide" evidence="3">
    <location>
        <begin position="1"/>
        <end position="31"/>
    </location>
</feature>
<name>A0A2C6KEP3_9APIC</name>
<comment type="caution">
    <text evidence="4">The sequence shown here is derived from an EMBL/GenBank/DDBJ whole genome shotgun (WGS) entry which is preliminary data.</text>
</comment>
<dbReference type="AlphaFoldDB" id="A0A2C6KEP3"/>
<keyword evidence="3" id="KW-0732">Signal</keyword>
<dbReference type="Proteomes" id="UP000221165">
    <property type="component" value="Unassembled WGS sequence"/>
</dbReference>
<gene>
    <name evidence="4" type="ORF">CSUI_011316</name>
</gene>
<feature type="compositionally biased region" description="Polar residues" evidence="1">
    <location>
        <begin position="189"/>
        <end position="198"/>
    </location>
</feature>
<evidence type="ECO:0000313" key="4">
    <source>
        <dbReference type="EMBL" id="PHJ14874.1"/>
    </source>
</evidence>
<dbReference type="EMBL" id="MIGC01010780">
    <property type="protein sequence ID" value="PHJ14874.1"/>
    <property type="molecule type" value="Genomic_DNA"/>
</dbReference>
<feature type="region of interest" description="Disordered" evidence="1">
    <location>
        <begin position="311"/>
        <end position="373"/>
    </location>
</feature>